<keyword evidence="3" id="KW-1185">Reference proteome</keyword>
<protein>
    <recommendedName>
        <fullName evidence="4">Transmembrane protein 177</fullName>
    </recommendedName>
</protein>
<sequence>GGRPTPISPEITQLVEEVARDVGIESHQIPPLFTTLYLEDVFCFGRIGGVWGAQLGYPGDWHLSQPSEVDLTTLRFGVASHDQEIKLKPEVVSLVMGKKLQKTLILSDNGKRFGIARELLRGQTGFYHIKSLALSVNVMCFIAVIRFLREKRGLAGRPKTAQAVIYGFVATIWGLIYVLMNDRVRDQFDSNLDRRAAELGRDYALGGVELYSKLIKKRQLLRSMVEKDKAKNYYSVRGDVYPGLVRSKGVRTTVRKTTCFDVLNSKFEGDAVSEESKEESTESES</sequence>
<dbReference type="GO" id="GO:0016020">
    <property type="term" value="C:membrane"/>
    <property type="evidence" value="ECO:0007669"/>
    <property type="project" value="TreeGrafter"/>
</dbReference>
<feature type="transmembrane region" description="Helical" evidence="1">
    <location>
        <begin position="127"/>
        <end position="148"/>
    </location>
</feature>
<dbReference type="OMA" id="HLQMYRM"/>
<keyword evidence="1" id="KW-1133">Transmembrane helix</keyword>
<organism evidence="2 3">
    <name type="scientific">Tigriopus californicus</name>
    <name type="common">Marine copepod</name>
    <dbReference type="NCBI Taxonomy" id="6832"/>
    <lineage>
        <taxon>Eukaryota</taxon>
        <taxon>Metazoa</taxon>
        <taxon>Ecdysozoa</taxon>
        <taxon>Arthropoda</taxon>
        <taxon>Crustacea</taxon>
        <taxon>Multicrustacea</taxon>
        <taxon>Hexanauplia</taxon>
        <taxon>Copepoda</taxon>
        <taxon>Harpacticoida</taxon>
        <taxon>Harpacticidae</taxon>
        <taxon>Tigriopus</taxon>
    </lineage>
</organism>
<dbReference type="EMBL" id="VCGU01000005">
    <property type="protein sequence ID" value="TRY74488.1"/>
    <property type="molecule type" value="Genomic_DNA"/>
</dbReference>
<dbReference type="STRING" id="6832.A0A553P9Z4"/>
<evidence type="ECO:0000313" key="2">
    <source>
        <dbReference type="EMBL" id="TRY74488.1"/>
    </source>
</evidence>
<keyword evidence="1" id="KW-0472">Membrane</keyword>
<gene>
    <name evidence="2" type="ORF">TCAL_14121</name>
</gene>
<feature type="non-terminal residue" evidence="2">
    <location>
        <position position="1"/>
    </location>
</feature>
<proteinExistence type="predicted"/>
<name>A0A553P9Z4_TIGCA</name>
<comment type="caution">
    <text evidence="2">The sequence shown here is derived from an EMBL/GenBank/DDBJ whole genome shotgun (WGS) entry which is preliminary data.</text>
</comment>
<dbReference type="Proteomes" id="UP000318571">
    <property type="component" value="Chromosome 2"/>
</dbReference>
<dbReference type="PANTHER" id="PTHR21824:SF4">
    <property type="entry name" value="TRANSMEMBRANE PROTEIN 177"/>
    <property type="match status" value="1"/>
</dbReference>
<dbReference type="InterPro" id="IPR026620">
    <property type="entry name" value="TMEM177"/>
</dbReference>
<evidence type="ECO:0000256" key="1">
    <source>
        <dbReference type="SAM" id="Phobius"/>
    </source>
</evidence>
<evidence type="ECO:0008006" key="4">
    <source>
        <dbReference type="Google" id="ProtNLM"/>
    </source>
</evidence>
<keyword evidence="1" id="KW-0812">Transmembrane</keyword>
<reference evidence="2 3" key="1">
    <citation type="journal article" date="2018" name="Nat. Ecol. Evol.">
        <title>Genomic signatures of mitonuclear coevolution across populations of Tigriopus californicus.</title>
        <authorList>
            <person name="Barreto F.S."/>
            <person name="Watson E.T."/>
            <person name="Lima T.G."/>
            <person name="Willett C.S."/>
            <person name="Edmands S."/>
            <person name="Li W."/>
            <person name="Burton R.S."/>
        </authorList>
    </citation>
    <scope>NUCLEOTIDE SEQUENCE [LARGE SCALE GENOMIC DNA]</scope>
    <source>
        <strain evidence="2 3">San Diego</strain>
    </source>
</reference>
<dbReference type="PANTHER" id="PTHR21824">
    <property type="entry name" value="TRANSMEMBRANE PROTEIN 177"/>
    <property type="match status" value="1"/>
</dbReference>
<feature type="transmembrane region" description="Helical" evidence="1">
    <location>
        <begin position="160"/>
        <end position="180"/>
    </location>
</feature>
<evidence type="ECO:0000313" key="3">
    <source>
        <dbReference type="Proteomes" id="UP000318571"/>
    </source>
</evidence>
<dbReference type="AlphaFoldDB" id="A0A553P9Z4"/>
<accession>A0A553P9Z4</accession>